<dbReference type="AlphaFoldDB" id="A0A2Z6IFI4"/>
<gene>
    <name evidence="1" type="ORF">AFERRID_06360</name>
</gene>
<dbReference type="RefSeq" id="WP_126604349.1">
    <property type="nucleotide sequence ID" value="NZ_AP018795.1"/>
</dbReference>
<sequence length="148" mass="16795">MLYGTKRETYRQVFLDSWRAYQEGRPLEGVQTRIVAVILRHPEYHALLDDAQQGLEQDFPPEQGRTNPYMHMSLHVGLEEMLALGQPAGIVDLFDSARRKLGEAGAEHLFVDCLGEMMWQAQRTRRAPEPAALLPCVRRGLGLPERVG</sequence>
<organism evidence="1 2">
    <name type="scientific">Acidithiobacillus ferridurans</name>
    <dbReference type="NCBI Taxonomy" id="1232575"/>
    <lineage>
        <taxon>Bacteria</taxon>
        <taxon>Pseudomonadati</taxon>
        <taxon>Pseudomonadota</taxon>
        <taxon>Acidithiobacillia</taxon>
        <taxon>Acidithiobacillales</taxon>
        <taxon>Acidithiobacillaceae</taxon>
        <taxon>Acidithiobacillus</taxon>
    </lineage>
</organism>
<keyword evidence="2" id="KW-1185">Reference proteome</keyword>
<evidence type="ECO:0000313" key="1">
    <source>
        <dbReference type="EMBL" id="BBF64418.1"/>
    </source>
</evidence>
<dbReference type="InterPro" id="IPR014993">
    <property type="entry name" value="DUF1841"/>
</dbReference>
<proteinExistence type="predicted"/>
<name>A0A2Z6IFI4_ACIFI</name>
<dbReference type="Pfam" id="PF08897">
    <property type="entry name" value="DUF1841"/>
    <property type="match status" value="1"/>
</dbReference>
<dbReference type="KEGG" id="afj:AFERRID_06360"/>
<dbReference type="Proteomes" id="UP000280188">
    <property type="component" value="Chromosome"/>
</dbReference>
<accession>A0A2Z6IFI4</accession>
<protein>
    <submittedName>
        <fullName evidence="1">Uncharacterized protein</fullName>
    </submittedName>
</protein>
<dbReference type="EMBL" id="AP018795">
    <property type="protein sequence ID" value="BBF64418.1"/>
    <property type="molecule type" value="Genomic_DNA"/>
</dbReference>
<reference evidence="1 2" key="1">
    <citation type="journal article" date="2018" name="Microbiol. Resour. Announc.">
        <title>Complete Genome Sequence of Acidithiobacillus ferridurans JCM 18981.</title>
        <authorList>
            <person name="Miyauchi T."/>
            <person name="Kouzuma A."/>
            <person name="Abe T."/>
            <person name="Watanabe K."/>
        </authorList>
    </citation>
    <scope>NUCLEOTIDE SEQUENCE [LARGE SCALE GENOMIC DNA]</scope>
    <source>
        <strain evidence="2">ATCC 33020 / DSM 29468 / JCM 18981 / 11Fe</strain>
    </source>
</reference>
<evidence type="ECO:0000313" key="2">
    <source>
        <dbReference type="Proteomes" id="UP000280188"/>
    </source>
</evidence>